<feature type="region of interest" description="Disordered" evidence="1">
    <location>
        <begin position="1156"/>
        <end position="1178"/>
    </location>
</feature>
<keyword evidence="3" id="KW-1185">Reference proteome</keyword>
<dbReference type="PANTHER" id="PTHR30441:SF4">
    <property type="entry name" value="PROTEIN ASMA"/>
    <property type="match status" value="1"/>
</dbReference>
<protein>
    <recommendedName>
        <fullName evidence="4">Translocation and assembly module TamB</fullName>
    </recommendedName>
</protein>
<gene>
    <name evidence="2" type="ORF">KI809_11700</name>
</gene>
<dbReference type="GO" id="GO:0005886">
    <property type="term" value="C:plasma membrane"/>
    <property type="evidence" value="ECO:0007669"/>
    <property type="project" value="TreeGrafter"/>
</dbReference>
<dbReference type="GO" id="GO:0090313">
    <property type="term" value="P:regulation of protein targeting to membrane"/>
    <property type="evidence" value="ECO:0007669"/>
    <property type="project" value="TreeGrafter"/>
</dbReference>
<dbReference type="Proteomes" id="UP000811899">
    <property type="component" value="Unassembled WGS sequence"/>
</dbReference>
<dbReference type="RefSeq" id="WP_214171734.1">
    <property type="nucleotide sequence ID" value="NZ_JAHCVJ010000004.1"/>
</dbReference>
<comment type="caution">
    <text evidence="2">The sequence shown here is derived from an EMBL/GenBank/DDBJ whole genome shotgun (WGS) entry which is preliminary data.</text>
</comment>
<evidence type="ECO:0008006" key="4">
    <source>
        <dbReference type="Google" id="ProtNLM"/>
    </source>
</evidence>
<evidence type="ECO:0000313" key="3">
    <source>
        <dbReference type="Proteomes" id="UP000811899"/>
    </source>
</evidence>
<dbReference type="InterPro" id="IPR052894">
    <property type="entry name" value="AsmA-related"/>
</dbReference>
<dbReference type="EMBL" id="JAHCVJ010000004">
    <property type="protein sequence ID" value="MBT0664962.1"/>
    <property type="molecule type" value="Genomic_DNA"/>
</dbReference>
<evidence type="ECO:0000256" key="1">
    <source>
        <dbReference type="SAM" id="MobiDB-lite"/>
    </source>
</evidence>
<dbReference type="AlphaFoldDB" id="A0AAW4L5Y7"/>
<proteinExistence type="predicted"/>
<dbReference type="PANTHER" id="PTHR30441">
    <property type="entry name" value="DUF748 DOMAIN-CONTAINING PROTEIN"/>
    <property type="match status" value="1"/>
</dbReference>
<name>A0AAW4L5Y7_9BACT</name>
<reference evidence="2 3" key="1">
    <citation type="submission" date="2021-05" db="EMBL/GenBank/DDBJ databases">
        <title>The draft genome of Geobacter pelophilus DSM 12255.</title>
        <authorList>
            <person name="Xu Z."/>
            <person name="Masuda Y."/>
            <person name="Itoh H."/>
            <person name="Senoo K."/>
        </authorList>
    </citation>
    <scope>NUCLEOTIDE SEQUENCE [LARGE SCALE GENOMIC DNA]</scope>
    <source>
        <strain evidence="2 3">DSM 12255</strain>
    </source>
</reference>
<sequence length="1178" mass="123202">MTGAVPKANKIYFACKVLSGLVLTLFVLVLCAVVTTKTYLASPAAAARISSLLTNKLALPTQIVGIQLRGDTLMLTGVRVGNPVGHTGSPLLTINTLSISPGWTQLLRGRRALGTFTVDGIKLNLQKQADGGWNIDPIRKRFSGGKGATELSIKDLKINNGDFLVNGKGITGLSFRLKNLATKGSADSSASLAFDDAAGNRYLGEGSFRLGNAPRLDFSLSAPSLNLDHYVGALNTGGFRCSGGNGKLQVKLGLQHGVVQANAAAAFSHLKVRNREGREGKFSGTMTVAAAYNIKGDSCRLENITCKIDEMLSLRASGRLDSLKSGMQFNLDLGIDKVDLNGFAGILPGMGRGGTTLGGMVKSEKIKLAGGVKTGVTALSGSLLMRDLRLTRGNRNLVSGVNGDIVLAALADGFAARGKLLQENSRENTVLETVNAPFTIQFSRSMKPQLVALPKVSARVLGISLQGGGSFRPLDKEPLAVTLQLPETSVVTLNAAVGANGSKLEAGTAKGSLTLSGAGFSDFAGSAALQLRGLKGRKGSEPFAVAEAMLQSSLRRTGGQLSAAGTARIDKASFKGAAAGGRFDFRVAENMLYVEKSEMRFGDSVVRVAELAIALPRKGGIARPAGYPLQLQLSGADIRHGQAELTGVSGVVSGSYFAGGSGLAIEGTAGISARQVVWRGKELGAPEVKLTFSQSAWNGMIAGKALGGTLAGGFVLNPQAVSDGVRFNLALKQAELVQMSQLLDKKASAALTGGYLDLAASGFAGQRDINCRLQGKAVGISVVGAGGKGLLENAGLQFDSTISKSKVSLADALISVGEGVRVQLGGEINDPFAPTRYGEIICKLNRTPLAKIADPLANSLPRLLQEAALSGEMGVDGKLTLRNGQQQFAGAIHLENAGIDAAAQHVKISGINGLIPLAVDLAARSKSPQQRPAFRREEFDQRLRKFIKPVADASKLTVSKISFGPLELGETTAFLKAANGVTDLLSLTSSLSSGSLLGTGYLNLAGGVAYGGEVTVNGLSLQQLCALFPKIKGYVSGRIDGIVELDGGGGGLKAMNGFTYFRAREGEGEKMLVSREFLQKLAGKNLQGFFFRDDRPYDRGEVKAALADGYLSFETLDISHTNFFGIRDLSVSVAEAQNRIALEHLFDSIRQAASRGKAATSNASPAEPAPATEFKWEE</sequence>
<evidence type="ECO:0000313" key="2">
    <source>
        <dbReference type="EMBL" id="MBT0664962.1"/>
    </source>
</evidence>
<accession>A0AAW4L5Y7</accession>
<organism evidence="2 3">
    <name type="scientific">Geoanaerobacter pelophilus</name>
    <dbReference type="NCBI Taxonomy" id="60036"/>
    <lineage>
        <taxon>Bacteria</taxon>
        <taxon>Pseudomonadati</taxon>
        <taxon>Thermodesulfobacteriota</taxon>
        <taxon>Desulfuromonadia</taxon>
        <taxon>Geobacterales</taxon>
        <taxon>Geobacteraceae</taxon>
        <taxon>Geoanaerobacter</taxon>
    </lineage>
</organism>